<name>A0ABR4GEI5_9EURO</name>
<reference evidence="1 2" key="1">
    <citation type="submission" date="2024-07" db="EMBL/GenBank/DDBJ databases">
        <title>Section-level genome sequencing and comparative genomics of Aspergillus sections Usti and Cavernicolus.</title>
        <authorList>
            <consortium name="Lawrence Berkeley National Laboratory"/>
            <person name="Nybo J.L."/>
            <person name="Vesth T.C."/>
            <person name="Theobald S."/>
            <person name="Frisvad J.C."/>
            <person name="Larsen T.O."/>
            <person name="Kjaerboelling I."/>
            <person name="Rothschild-Mancinelli K."/>
            <person name="Lyhne E.K."/>
            <person name="Kogle M.E."/>
            <person name="Barry K."/>
            <person name="Clum A."/>
            <person name="Na H."/>
            <person name="Ledsgaard L."/>
            <person name="Lin J."/>
            <person name="Lipzen A."/>
            <person name="Kuo A."/>
            <person name="Riley R."/>
            <person name="Mondo S."/>
            <person name="Labutti K."/>
            <person name="Haridas S."/>
            <person name="Pangalinan J."/>
            <person name="Salamov A.A."/>
            <person name="Simmons B.A."/>
            <person name="Magnuson J.K."/>
            <person name="Chen J."/>
            <person name="Drula E."/>
            <person name="Henrissat B."/>
            <person name="Wiebenga A."/>
            <person name="Lubbers R.J."/>
            <person name="Gomes A.C."/>
            <person name="Makela M.R."/>
            <person name="Stajich J."/>
            <person name="Grigoriev I.V."/>
            <person name="Mortensen U.H."/>
            <person name="De Vries R.P."/>
            <person name="Baker S.E."/>
            <person name="Andersen M.R."/>
        </authorList>
    </citation>
    <scope>NUCLEOTIDE SEQUENCE [LARGE SCALE GENOMIC DNA]</scope>
    <source>
        <strain evidence="1 2">CBS 209.92</strain>
    </source>
</reference>
<gene>
    <name evidence="1" type="ORF">BJX66DRAFT_335020</name>
</gene>
<evidence type="ECO:0000313" key="1">
    <source>
        <dbReference type="EMBL" id="KAL2797402.1"/>
    </source>
</evidence>
<comment type="caution">
    <text evidence="1">The sequence shown here is derived from an EMBL/GenBank/DDBJ whole genome shotgun (WGS) entry which is preliminary data.</text>
</comment>
<dbReference type="Proteomes" id="UP001610563">
    <property type="component" value="Unassembled WGS sequence"/>
</dbReference>
<proteinExistence type="predicted"/>
<organism evidence="1 2">
    <name type="scientific">Aspergillus keveii</name>
    <dbReference type="NCBI Taxonomy" id="714993"/>
    <lineage>
        <taxon>Eukaryota</taxon>
        <taxon>Fungi</taxon>
        <taxon>Dikarya</taxon>
        <taxon>Ascomycota</taxon>
        <taxon>Pezizomycotina</taxon>
        <taxon>Eurotiomycetes</taxon>
        <taxon>Eurotiomycetidae</taxon>
        <taxon>Eurotiales</taxon>
        <taxon>Aspergillaceae</taxon>
        <taxon>Aspergillus</taxon>
        <taxon>Aspergillus subgen. Nidulantes</taxon>
    </lineage>
</organism>
<accession>A0ABR4GEI5</accession>
<keyword evidence="2" id="KW-1185">Reference proteome</keyword>
<sequence>MPAKLDLCIGFSAPERDLYQNWVLILSTATSSNSFSTLPPLSTYYYTLNGQDSHGNHRGPENAFERFVTTATSFPAWPIDRMEKVCTVDAGHKKYVDKAASEGPTQNSQLYIALILERLGNYNVIPGEIADKWGERVDERVLMVAEFAGHFGDGTLGLTDEERESRWKEYNVRRGRVCRWSFAYLWQRRRWVAPSNPNTYYYIQGGPHQDPPTEFEACVDVDTQFYAWTIASMEKICSIDARDKGRVDGVVKSVEAKSSQVYVADILKELEGIHLVADGTAGEWAKRVDKRLWKTE</sequence>
<evidence type="ECO:0000313" key="2">
    <source>
        <dbReference type="Proteomes" id="UP001610563"/>
    </source>
</evidence>
<protein>
    <submittedName>
        <fullName evidence="1">Uncharacterized protein</fullName>
    </submittedName>
</protein>
<dbReference type="EMBL" id="JBFTWV010000019">
    <property type="protein sequence ID" value="KAL2797402.1"/>
    <property type="molecule type" value="Genomic_DNA"/>
</dbReference>